<evidence type="ECO:0000259" key="2">
    <source>
        <dbReference type="PROSITE" id="PS51746"/>
    </source>
</evidence>
<dbReference type="Proteomes" id="UP001172684">
    <property type="component" value="Unassembled WGS sequence"/>
</dbReference>
<dbReference type="PANTHER" id="PTHR42115">
    <property type="entry name" value="BETA-SYNTHASE (BETA-THIONASE), PUTATIVE (AFU_ORTHOLOGUE AFUA_3G08420)-RELATED"/>
    <property type="match status" value="1"/>
</dbReference>
<accession>A0ABQ9P3A9</accession>
<dbReference type="InterPro" id="IPR036457">
    <property type="entry name" value="PPM-type-like_dom_sf"/>
</dbReference>
<dbReference type="Gene3D" id="3.10.580.10">
    <property type="entry name" value="CBS-domain"/>
    <property type="match status" value="1"/>
</dbReference>
<reference evidence="3" key="1">
    <citation type="submission" date="2022-10" db="EMBL/GenBank/DDBJ databases">
        <title>Culturing micro-colonial fungi from biological soil crusts in the Mojave desert and describing Neophaeococcomyces mojavensis, and introducing the new genera and species Taxawa tesnikishii.</title>
        <authorList>
            <person name="Kurbessoian T."/>
            <person name="Stajich J.E."/>
        </authorList>
    </citation>
    <scope>NUCLEOTIDE SEQUENCE</scope>
    <source>
        <strain evidence="3">TK_1</strain>
    </source>
</reference>
<feature type="domain" description="PPM-type phosphatase" evidence="2">
    <location>
        <begin position="296"/>
        <end position="571"/>
    </location>
</feature>
<gene>
    <name evidence="3" type="ORF">H2201_000918</name>
</gene>
<dbReference type="Gene3D" id="3.60.40.10">
    <property type="entry name" value="PPM-type phosphatase domain"/>
    <property type="match status" value="1"/>
</dbReference>
<protein>
    <recommendedName>
        <fullName evidence="2">PPM-type phosphatase domain-containing protein</fullName>
    </recommendedName>
</protein>
<evidence type="ECO:0000313" key="4">
    <source>
        <dbReference type="Proteomes" id="UP001172684"/>
    </source>
</evidence>
<dbReference type="PROSITE" id="PS51746">
    <property type="entry name" value="PPM_2"/>
    <property type="match status" value="1"/>
</dbReference>
<dbReference type="InterPro" id="IPR001932">
    <property type="entry name" value="PPM-type_phosphatase-like_dom"/>
</dbReference>
<dbReference type="PANTHER" id="PTHR42115:SF1">
    <property type="entry name" value="BETA-SYNTHASE (BETA-THIONASE), PUTATIVE (AFU_ORTHOLOGUE AFUA_3G08420)-RELATED"/>
    <property type="match status" value="1"/>
</dbReference>
<name>A0ABQ9P3A9_9PEZI</name>
<keyword evidence="4" id="KW-1185">Reference proteome</keyword>
<dbReference type="EMBL" id="JAPDRL010000004">
    <property type="protein sequence ID" value="KAJ9669092.1"/>
    <property type="molecule type" value="Genomic_DNA"/>
</dbReference>
<proteinExistence type="predicted"/>
<organism evidence="3 4">
    <name type="scientific">Coniosporium apollinis</name>
    <dbReference type="NCBI Taxonomy" id="61459"/>
    <lineage>
        <taxon>Eukaryota</taxon>
        <taxon>Fungi</taxon>
        <taxon>Dikarya</taxon>
        <taxon>Ascomycota</taxon>
        <taxon>Pezizomycotina</taxon>
        <taxon>Dothideomycetes</taxon>
        <taxon>Dothideomycetes incertae sedis</taxon>
        <taxon>Coniosporium</taxon>
    </lineage>
</organism>
<dbReference type="InterPro" id="IPR046342">
    <property type="entry name" value="CBS_dom_sf"/>
</dbReference>
<evidence type="ECO:0000256" key="1">
    <source>
        <dbReference type="SAM" id="MobiDB-lite"/>
    </source>
</evidence>
<dbReference type="SUPFAM" id="SSF54631">
    <property type="entry name" value="CBS-domain pair"/>
    <property type="match status" value="1"/>
</dbReference>
<dbReference type="SMART" id="SM00332">
    <property type="entry name" value="PP2Cc"/>
    <property type="match status" value="1"/>
</dbReference>
<sequence>MPNGATSSPAKSAWADKYRGATVEDLDPPSALSCKPTDPISHALMSAFERDYTHLTVVSQENRALLGYLSIPRLKELLKEGKVKETDPVETAMLRFRRKGKVYKVITMDTPLEELEEFFNGGVDGSGPQDFAVVTDGSRSVHPLGGQEQSSASLAAGSWQPAYRHKSRAKAGEALLAERERGSNTEIRHLQGIKGLQPALNTRSVELPLQYRRWHEDSVFETLLQRPAPAKPQAGLTTPVPDDAKIVKSKSPFYFEAGYALFAKRPSRPFPPPFLSYPSGSFSDPLSTHNKSRDRRPSVNGDMIRGITNGDDAVLVSDNFIGANDGVGAWAHRERGHAALWSRLILHFWAIEAEKDSYGGSSEPNPVAYLQKAYERTKEATSEPNEWYGTTTACGALLGSDSENPPHPILYVTQLGDSQVLVLRPKANEVIFRTEEQWHWFDCPRQLGTNSPDTPDKNAVMDRIVIEEDDVVLAVSDGVVDNLWEHEVLESVVKSLKKWENGEAEIQKEKEPGETGYAESMKFVAQELVKAARVIAEDPFAESPYMEKAIDEGLSIEGGKLDDISVVAAQCKKRNV</sequence>
<feature type="region of interest" description="Disordered" evidence="1">
    <location>
        <begin position="281"/>
        <end position="302"/>
    </location>
</feature>
<comment type="caution">
    <text evidence="3">The sequence shown here is derived from an EMBL/GenBank/DDBJ whole genome shotgun (WGS) entry which is preliminary data.</text>
</comment>
<dbReference type="SUPFAM" id="SSF81606">
    <property type="entry name" value="PP2C-like"/>
    <property type="match status" value="1"/>
</dbReference>
<evidence type="ECO:0000313" key="3">
    <source>
        <dbReference type="EMBL" id="KAJ9669092.1"/>
    </source>
</evidence>